<dbReference type="PROSITE" id="PS52050">
    <property type="entry name" value="WYL"/>
    <property type="match status" value="1"/>
</dbReference>
<dbReference type="SUPFAM" id="SSF46785">
    <property type="entry name" value="Winged helix' DNA-binding domain"/>
    <property type="match status" value="1"/>
</dbReference>
<dbReference type="PROSITE" id="PS00894">
    <property type="entry name" value="HTH_DEOR_1"/>
    <property type="match status" value="1"/>
</dbReference>
<dbReference type="Proteomes" id="UP001519325">
    <property type="component" value="Unassembled WGS sequence"/>
</dbReference>
<dbReference type="InterPro" id="IPR036390">
    <property type="entry name" value="WH_DNA-bd_sf"/>
</dbReference>
<dbReference type="InterPro" id="IPR018356">
    <property type="entry name" value="Tscrpt_reg_HTH_DeoR_CS"/>
</dbReference>
<dbReference type="RefSeq" id="WP_245366148.1">
    <property type="nucleotide sequence ID" value="NZ_JAGGMR010000001.1"/>
</dbReference>
<keyword evidence="6" id="KW-1185">Reference proteome</keyword>
<dbReference type="InterPro" id="IPR057727">
    <property type="entry name" value="WCX_dom"/>
</dbReference>
<dbReference type="InterPro" id="IPR001034">
    <property type="entry name" value="DeoR_HTH"/>
</dbReference>
<dbReference type="Gene3D" id="1.10.10.10">
    <property type="entry name" value="Winged helix-like DNA-binding domain superfamily/Winged helix DNA-binding domain"/>
    <property type="match status" value="1"/>
</dbReference>
<evidence type="ECO:0000256" key="2">
    <source>
        <dbReference type="ARBA" id="ARBA00023125"/>
    </source>
</evidence>
<dbReference type="PIRSF" id="PIRSF016838">
    <property type="entry name" value="PafC"/>
    <property type="match status" value="1"/>
</dbReference>
<dbReference type="PROSITE" id="PS51000">
    <property type="entry name" value="HTH_DEOR_2"/>
    <property type="match status" value="1"/>
</dbReference>
<dbReference type="InterPro" id="IPR013196">
    <property type="entry name" value="HTH_11"/>
</dbReference>
<gene>
    <name evidence="5" type="ORF">BJ987_005478</name>
</gene>
<dbReference type="InterPro" id="IPR036388">
    <property type="entry name" value="WH-like_DNA-bd_sf"/>
</dbReference>
<dbReference type="EMBL" id="JAGGMR010000001">
    <property type="protein sequence ID" value="MBP2192577.1"/>
    <property type="molecule type" value="Genomic_DNA"/>
</dbReference>
<evidence type="ECO:0000313" key="5">
    <source>
        <dbReference type="EMBL" id="MBP2192577.1"/>
    </source>
</evidence>
<dbReference type="InterPro" id="IPR051534">
    <property type="entry name" value="CBASS_pafABC_assoc_protein"/>
</dbReference>
<dbReference type="GO" id="GO:0003677">
    <property type="term" value="F:DNA binding"/>
    <property type="evidence" value="ECO:0007669"/>
    <property type="project" value="UniProtKB-KW"/>
</dbReference>
<comment type="caution">
    <text evidence="5">The sequence shown here is derived from an EMBL/GenBank/DDBJ whole genome shotgun (WGS) entry which is preliminary data.</text>
</comment>
<reference evidence="5 6" key="1">
    <citation type="submission" date="2021-03" db="EMBL/GenBank/DDBJ databases">
        <title>Sequencing the genomes of 1000 actinobacteria strains.</title>
        <authorList>
            <person name="Klenk H.-P."/>
        </authorList>
    </citation>
    <scope>NUCLEOTIDE SEQUENCE [LARGE SCALE GENOMIC DNA]</scope>
    <source>
        <strain evidence="5 6">DSM 45516</strain>
    </source>
</reference>
<keyword evidence="2 5" id="KW-0238">DNA-binding</keyword>
<protein>
    <submittedName>
        <fullName evidence="5">DNA-binding transcriptional regulator YafY</fullName>
    </submittedName>
</protein>
<evidence type="ECO:0000256" key="3">
    <source>
        <dbReference type="ARBA" id="ARBA00023163"/>
    </source>
</evidence>
<dbReference type="PANTHER" id="PTHR34580:SF3">
    <property type="entry name" value="PROTEIN PAFB"/>
    <property type="match status" value="1"/>
</dbReference>
<evidence type="ECO:0000256" key="1">
    <source>
        <dbReference type="ARBA" id="ARBA00023015"/>
    </source>
</evidence>
<evidence type="ECO:0000313" key="6">
    <source>
        <dbReference type="Proteomes" id="UP001519325"/>
    </source>
</evidence>
<accession>A0ABS4QLK7</accession>
<name>A0ABS4QLK7_9NOCA</name>
<keyword evidence="1" id="KW-0805">Transcription regulation</keyword>
<dbReference type="Pfam" id="PF08279">
    <property type="entry name" value="HTH_11"/>
    <property type="match status" value="1"/>
</dbReference>
<feature type="domain" description="HTH deoR-type" evidence="4">
    <location>
        <begin position="4"/>
        <end position="59"/>
    </location>
</feature>
<sequence>MADVTRRMLELLAQLQTGRRFSGHELAARLEISPRTLRRDVERLREYGYPVSTQPGPSGFYRLAAGQTLPPLVLDDDEAVATLVGLTLLGATTSREPVDGNGFAPAADRAFGKLDQFLPHRLRPAVAALRDTVEAAPQNAPTVRPEALAVLGTAATRHEYVTFTYTSRDGRTSHRRVEPYRAVHLHLRWYLLAWDVQQADWRTFRLDRIDEISLTASHFAPRPLPARTGTEYLREGLTAAHHRAVVTIDTSAAAVADVLKFQDCEIESLGPDRCRLSTRVDSFEWLVLQVGLIGADFVIEEPAEFRDRAIELADRLRRASGL</sequence>
<dbReference type="Pfam" id="PF13280">
    <property type="entry name" value="WYL"/>
    <property type="match status" value="1"/>
</dbReference>
<dbReference type="Pfam" id="PF25583">
    <property type="entry name" value="WCX"/>
    <property type="match status" value="1"/>
</dbReference>
<dbReference type="InterPro" id="IPR028349">
    <property type="entry name" value="PafC-like"/>
</dbReference>
<organism evidence="5 6">
    <name type="scientific">Nocardia goodfellowii</name>
    <dbReference type="NCBI Taxonomy" id="882446"/>
    <lineage>
        <taxon>Bacteria</taxon>
        <taxon>Bacillati</taxon>
        <taxon>Actinomycetota</taxon>
        <taxon>Actinomycetes</taxon>
        <taxon>Mycobacteriales</taxon>
        <taxon>Nocardiaceae</taxon>
        <taxon>Nocardia</taxon>
    </lineage>
</organism>
<evidence type="ECO:0000259" key="4">
    <source>
        <dbReference type="PROSITE" id="PS51000"/>
    </source>
</evidence>
<dbReference type="PANTHER" id="PTHR34580">
    <property type="match status" value="1"/>
</dbReference>
<keyword evidence="3" id="KW-0804">Transcription</keyword>
<dbReference type="InterPro" id="IPR026881">
    <property type="entry name" value="WYL_dom"/>
</dbReference>
<proteinExistence type="predicted"/>